<evidence type="ECO:0000313" key="2">
    <source>
        <dbReference type="EMBL" id="CAB4920939.1"/>
    </source>
</evidence>
<dbReference type="InterPro" id="IPR025637">
    <property type="entry name" value="DUF4333"/>
</dbReference>
<name>A0A6J7HWI8_9ZZZZ</name>
<protein>
    <submittedName>
        <fullName evidence="2">Unannotated protein</fullName>
    </submittedName>
</protein>
<proteinExistence type="predicted"/>
<sequence>MRPAPTYSVAMRTRRPRPASTLTGASIALVAALGLSACGTSTIDNAEVESTIVKQFQAQGIALKDVSCEDGIDAEVGAPVSCTGLNPVDTKLFLEGKVTKVDGDKGSFQVKAVRGVAKGPVVAAQAKRYFDAQSGQTARAFTCPAEVELPTKPSVTCEVTLQDGMRRDAKLTVDAQNKLQVEVARQAK</sequence>
<dbReference type="EMBL" id="CAFBMK010000105">
    <property type="protein sequence ID" value="CAB4920939.1"/>
    <property type="molecule type" value="Genomic_DNA"/>
</dbReference>
<evidence type="ECO:0000259" key="1">
    <source>
        <dbReference type="Pfam" id="PF14230"/>
    </source>
</evidence>
<dbReference type="AlphaFoldDB" id="A0A6J7HWI8"/>
<reference evidence="2" key="1">
    <citation type="submission" date="2020-05" db="EMBL/GenBank/DDBJ databases">
        <authorList>
            <person name="Chiriac C."/>
            <person name="Salcher M."/>
            <person name="Ghai R."/>
            <person name="Kavagutti S V."/>
        </authorList>
    </citation>
    <scope>NUCLEOTIDE SEQUENCE</scope>
</reference>
<feature type="domain" description="DUF4333" evidence="1">
    <location>
        <begin position="30"/>
        <end position="103"/>
    </location>
</feature>
<accession>A0A6J7HWI8</accession>
<organism evidence="2">
    <name type="scientific">freshwater metagenome</name>
    <dbReference type="NCBI Taxonomy" id="449393"/>
    <lineage>
        <taxon>unclassified sequences</taxon>
        <taxon>metagenomes</taxon>
        <taxon>ecological metagenomes</taxon>
    </lineage>
</organism>
<dbReference type="Pfam" id="PF14230">
    <property type="entry name" value="DUF4333"/>
    <property type="match status" value="1"/>
</dbReference>
<gene>
    <name evidence="2" type="ORF">UFOPK3564_01829</name>
</gene>